<gene>
    <name evidence="3" type="ORF">Afe05nite_43760</name>
</gene>
<organism evidence="3 4">
    <name type="scientific">Paractinoplanes ferrugineus</name>
    <dbReference type="NCBI Taxonomy" id="113564"/>
    <lineage>
        <taxon>Bacteria</taxon>
        <taxon>Bacillati</taxon>
        <taxon>Actinomycetota</taxon>
        <taxon>Actinomycetes</taxon>
        <taxon>Micromonosporales</taxon>
        <taxon>Micromonosporaceae</taxon>
        <taxon>Paractinoplanes</taxon>
    </lineage>
</organism>
<dbReference type="Gene3D" id="3.90.1200.10">
    <property type="match status" value="1"/>
</dbReference>
<feature type="domain" description="Aminoglycoside phosphotransferase" evidence="2">
    <location>
        <begin position="74"/>
        <end position="256"/>
    </location>
</feature>
<comment type="caution">
    <text evidence="3">The sequence shown here is derived from an EMBL/GenBank/DDBJ whole genome shotgun (WGS) entry which is preliminary data.</text>
</comment>
<evidence type="ECO:0000313" key="3">
    <source>
        <dbReference type="EMBL" id="GIE12536.1"/>
    </source>
</evidence>
<evidence type="ECO:0000313" key="4">
    <source>
        <dbReference type="Proteomes" id="UP000598174"/>
    </source>
</evidence>
<proteinExistence type="predicted"/>
<dbReference type="Pfam" id="PF01636">
    <property type="entry name" value="APH"/>
    <property type="match status" value="1"/>
</dbReference>
<dbReference type="InterPro" id="IPR011009">
    <property type="entry name" value="Kinase-like_dom_sf"/>
</dbReference>
<dbReference type="InterPro" id="IPR051678">
    <property type="entry name" value="AGP_Transferase"/>
</dbReference>
<dbReference type="InterPro" id="IPR002575">
    <property type="entry name" value="Aminoglycoside_PTrfase"/>
</dbReference>
<dbReference type="PANTHER" id="PTHR21310:SF15">
    <property type="entry name" value="AMINOGLYCOSIDE PHOSPHOTRANSFERASE DOMAIN-CONTAINING PROTEIN"/>
    <property type="match status" value="1"/>
</dbReference>
<evidence type="ECO:0000259" key="2">
    <source>
        <dbReference type="Pfam" id="PF01636"/>
    </source>
</evidence>
<evidence type="ECO:0000256" key="1">
    <source>
        <dbReference type="SAM" id="MobiDB-lite"/>
    </source>
</evidence>
<feature type="region of interest" description="Disordered" evidence="1">
    <location>
        <begin position="1"/>
        <end position="23"/>
    </location>
</feature>
<dbReference type="PANTHER" id="PTHR21310">
    <property type="entry name" value="AMINOGLYCOSIDE PHOSPHOTRANSFERASE-RELATED-RELATED"/>
    <property type="match status" value="1"/>
</dbReference>
<dbReference type="AlphaFoldDB" id="A0A919J0L6"/>
<keyword evidence="4" id="KW-1185">Reference proteome</keyword>
<dbReference type="RefSeq" id="WP_203818998.1">
    <property type="nucleotide sequence ID" value="NZ_BAAABP010000004.1"/>
</dbReference>
<dbReference type="EMBL" id="BOMM01000039">
    <property type="protein sequence ID" value="GIE12536.1"/>
    <property type="molecule type" value="Genomic_DNA"/>
</dbReference>
<sequence>MTTQARPDTAQPVPAQPDAAWPRSARLDAPRILERIHDITGVRLVLEGPCPGGEIGAAYVRWPDGRQSVLTAARTRSAALVDRARAAGVPTARHELTARVDGIRVVVQQRLPGAPPTRPDATLVRQMLHVNDQLADLLTGTAAPQPAELHLTSDGPGFCLHEPLRTHSPRTARLLDWVRSVGESCGPHMPGDDLVHMDFHPGNVLIADGRLSGVIDWDGAVRGDRHLDLVTLRFHLTGTAPALTAPIDRRLAQLAPRRHRAYWAHMSLRQVDWSIRHHDTTTVERWLTVAEQGMATL</sequence>
<name>A0A919J0L6_9ACTN</name>
<protein>
    <recommendedName>
        <fullName evidence="2">Aminoglycoside phosphotransferase domain-containing protein</fullName>
    </recommendedName>
</protein>
<dbReference type="Proteomes" id="UP000598174">
    <property type="component" value="Unassembled WGS sequence"/>
</dbReference>
<accession>A0A919J0L6</accession>
<dbReference type="SUPFAM" id="SSF56112">
    <property type="entry name" value="Protein kinase-like (PK-like)"/>
    <property type="match status" value="1"/>
</dbReference>
<reference evidence="3" key="1">
    <citation type="submission" date="2021-01" db="EMBL/GenBank/DDBJ databases">
        <title>Whole genome shotgun sequence of Actinoplanes ferrugineus NBRC 15555.</title>
        <authorList>
            <person name="Komaki H."/>
            <person name="Tamura T."/>
        </authorList>
    </citation>
    <scope>NUCLEOTIDE SEQUENCE</scope>
    <source>
        <strain evidence="3">NBRC 15555</strain>
    </source>
</reference>